<dbReference type="SUPFAM" id="SSF101238">
    <property type="entry name" value="XPC-binding domain"/>
    <property type="match status" value="1"/>
</dbReference>
<dbReference type="SUPFAM" id="SSF54236">
    <property type="entry name" value="Ubiquitin-like"/>
    <property type="match status" value="1"/>
</dbReference>
<dbReference type="OrthoDB" id="419317at2759"/>
<organism evidence="2 3">
    <name type="scientific">Tulasnella calospora MUT 4182</name>
    <dbReference type="NCBI Taxonomy" id="1051891"/>
    <lineage>
        <taxon>Eukaryota</taxon>
        <taxon>Fungi</taxon>
        <taxon>Dikarya</taxon>
        <taxon>Basidiomycota</taxon>
        <taxon>Agaricomycotina</taxon>
        <taxon>Agaricomycetes</taxon>
        <taxon>Cantharellales</taxon>
        <taxon>Tulasnellaceae</taxon>
        <taxon>Tulasnella</taxon>
    </lineage>
</organism>
<dbReference type="Proteomes" id="UP000054248">
    <property type="component" value="Unassembled WGS sequence"/>
</dbReference>
<accession>A0A0C3L3Z1</accession>
<dbReference type="Pfam" id="PF00240">
    <property type="entry name" value="ubiquitin"/>
    <property type="match status" value="1"/>
</dbReference>
<name>A0A0C3L3Z1_9AGAM</name>
<proteinExistence type="predicted"/>
<dbReference type="InterPro" id="IPR000626">
    <property type="entry name" value="Ubiquitin-like_dom"/>
</dbReference>
<dbReference type="GO" id="GO:0006289">
    <property type="term" value="P:nucleotide-excision repair"/>
    <property type="evidence" value="ECO:0007669"/>
    <property type="project" value="InterPro"/>
</dbReference>
<dbReference type="SMART" id="SM00213">
    <property type="entry name" value="UBQ"/>
    <property type="match status" value="1"/>
</dbReference>
<reference evidence="3" key="2">
    <citation type="submission" date="2015-01" db="EMBL/GenBank/DDBJ databases">
        <title>Evolutionary Origins and Diversification of the Mycorrhizal Mutualists.</title>
        <authorList>
            <consortium name="DOE Joint Genome Institute"/>
            <consortium name="Mycorrhizal Genomics Consortium"/>
            <person name="Kohler A."/>
            <person name="Kuo A."/>
            <person name="Nagy L.G."/>
            <person name="Floudas D."/>
            <person name="Copeland A."/>
            <person name="Barry K.W."/>
            <person name="Cichocki N."/>
            <person name="Veneault-Fourrey C."/>
            <person name="LaButti K."/>
            <person name="Lindquist E.A."/>
            <person name="Lipzen A."/>
            <person name="Lundell T."/>
            <person name="Morin E."/>
            <person name="Murat C."/>
            <person name="Riley R."/>
            <person name="Ohm R."/>
            <person name="Sun H."/>
            <person name="Tunlid A."/>
            <person name="Henrissat B."/>
            <person name="Grigoriev I.V."/>
            <person name="Hibbett D.S."/>
            <person name="Martin F."/>
        </authorList>
    </citation>
    <scope>NUCLEOTIDE SEQUENCE [LARGE SCALE GENOMIC DNA]</scope>
    <source>
        <strain evidence="3">MUT 4182</strain>
    </source>
</reference>
<dbReference type="AlphaFoldDB" id="A0A0C3L3Z1"/>
<evidence type="ECO:0000259" key="1">
    <source>
        <dbReference type="PROSITE" id="PS50053"/>
    </source>
</evidence>
<dbReference type="GO" id="GO:0043161">
    <property type="term" value="P:proteasome-mediated ubiquitin-dependent protein catabolic process"/>
    <property type="evidence" value="ECO:0007669"/>
    <property type="project" value="InterPro"/>
</dbReference>
<feature type="domain" description="Ubiquitin-like" evidence="1">
    <location>
        <begin position="3"/>
        <end position="50"/>
    </location>
</feature>
<dbReference type="InterPro" id="IPR029071">
    <property type="entry name" value="Ubiquitin-like_domsf"/>
</dbReference>
<gene>
    <name evidence="2" type="ORF">M407DRAFT_6764</name>
</gene>
<sequence>MTLSITVKTVQQKQFKFDAEPSDTVARLKEKLELISGTPITSQKLINGGKDKKNVQECWYSWSPSSTPTPTGDPLPDLAALRNHPTIFLLPKLLGRNGNYLPVVRRKLGDMDPALAQTLEKKPELLNQVLGDAEPEIHWPGYEMTEWAYVEDRSIMLAIDFSNLPQEGKDAVEKIVQLGYSREAATDAYLASTRMGSWL</sequence>
<dbReference type="EMBL" id="KN822994">
    <property type="protein sequence ID" value="KIO28483.1"/>
    <property type="molecule type" value="Genomic_DNA"/>
</dbReference>
<protein>
    <recommendedName>
        <fullName evidence="1">Ubiquitin-like domain-containing protein</fullName>
    </recommendedName>
</protein>
<dbReference type="GO" id="GO:0003684">
    <property type="term" value="F:damaged DNA binding"/>
    <property type="evidence" value="ECO:0007669"/>
    <property type="project" value="InterPro"/>
</dbReference>
<dbReference type="Gene3D" id="3.10.20.90">
    <property type="entry name" value="Phosphatidylinositol 3-kinase Catalytic Subunit, Chain A, domain 1"/>
    <property type="match status" value="1"/>
</dbReference>
<keyword evidence="3" id="KW-1185">Reference proteome</keyword>
<dbReference type="InterPro" id="IPR036353">
    <property type="entry name" value="XPC-bd_sf"/>
</dbReference>
<dbReference type="HOGENOM" id="CLU_1373112_0_0_1"/>
<reference evidence="2 3" key="1">
    <citation type="submission" date="2014-04" db="EMBL/GenBank/DDBJ databases">
        <authorList>
            <consortium name="DOE Joint Genome Institute"/>
            <person name="Kuo A."/>
            <person name="Girlanda M."/>
            <person name="Perotto S."/>
            <person name="Kohler A."/>
            <person name="Nagy L.G."/>
            <person name="Floudas D."/>
            <person name="Copeland A."/>
            <person name="Barry K.W."/>
            <person name="Cichocki N."/>
            <person name="Veneault-Fourrey C."/>
            <person name="LaButti K."/>
            <person name="Lindquist E.A."/>
            <person name="Lipzen A."/>
            <person name="Lundell T."/>
            <person name="Morin E."/>
            <person name="Murat C."/>
            <person name="Sun H."/>
            <person name="Tunlid A."/>
            <person name="Henrissat B."/>
            <person name="Grigoriev I.V."/>
            <person name="Hibbett D.S."/>
            <person name="Martin F."/>
            <person name="Nordberg H.P."/>
            <person name="Cantor M.N."/>
            <person name="Hua S.X."/>
        </authorList>
    </citation>
    <scope>NUCLEOTIDE SEQUENCE [LARGE SCALE GENOMIC DNA]</scope>
    <source>
        <strain evidence="2 3">MUT 4182</strain>
    </source>
</reference>
<dbReference type="PROSITE" id="PS50053">
    <property type="entry name" value="UBIQUITIN_2"/>
    <property type="match status" value="1"/>
</dbReference>
<evidence type="ECO:0000313" key="3">
    <source>
        <dbReference type="Proteomes" id="UP000054248"/>
    </source>
</evidence>
<evidence type="ECO:0000313" key="2">
    <source>
        <dbReference type="EMBL" id="KIO28483.1"/>
    </source>
</evidence>